<comment type="cofactor">
    <cofactor evidence="8">
        <name>[4Fe-4S] cluster</name>
        <dbReference type="ChEBI" id="CHEBI:49883"/>
    </cofactor>
    <text evidence="8">Binds 1 [4Fe-4S] cluster. The cluster is coordinated with 3 cysteines and an exchangeable S-adenosyl-L-methionine.</text>
</comment>
<dbReference type="Proteomes" id="UP000955338">
    <property type="component" value="Chromosome"/>
</dbReference>
<proteinExistence type="inferred from homology"/>
<feature type="binding site" evidence="8">
    <location>
        <begin position="114"/>
        <end position="116"/>
    </location>
    <ligand>
        <name>S-adenosyl-L-methionine</name>
        <dbReference type="ChEBI" id="CHEBI:59789"/>
    </ligand>
</feature>
<feature type="binding site" evidence="8">
    <location>
        <position position="42"/>
    </location>
    <ligand>
        <name>Mg(2+)</name>
        <dbReference type="ChEBI" id="CHEBI:18420"/>
    </ligand>
</feature>
<comment type="caution">
    <text evidence="8">Lacks conserved residue(s) required for the propagation of feature annotation.</text>
</comment>
<evidence type="ECO:0000256" key="4">
    <source>
        <dbReference type="ARBA" id="ARBA00022842"/>
    </source>
</evidence>
<dbReference type="InterPro" id="IPR024924">
    <property type="entry name" value="7-CO-7-deazaguanine_synth-like"/>
</dbReference>
<protein>
    <recommendedName>
        <fullName evidence="8">7-carboxy-7-deazaguanine synthase</fullName>
        <shortName evidence="8">CDG synthase</shortName>
        <ecNumber evidence="8">4.3.99.3</ecNumber>
    </recommendedName>
    <alternativeName>
        <fullName evidence="8">Queuosine biosynthesis protein QueE</fullName>
    </alternativeName>
</protein>
<comment type="similarity">
    <text evidence="8">Belongs to the radical SAM superfamily. 7-carboxy-7-deazaguanine synthase family.</text>
</comment>
<evidence type="ECO:0000256" key="2">
    <source>
        <dbReference type="ARBA" id="ARBA00022691"/>
    </source>
</evidence>
<dbReference type="CDD" id="cd01335">
    <property type="entry name" value="Radical_SAM"/>
    <property type="match status" value="1"/>
</dbReference>
<dbReference type="UniPathway" id="UPA00391"/>
<evidence type="ECO:0000256" key="8">
    <source>
        <dbReference type="HAMAP-Rule" id="MF_00917"/>
    </source>
</evidence>
<dbReference type="PANTHER" id="PTHR42836:SF1">
    <property type="entry name" value="7-CARBOXY-7-DEAZAGUANINE SYNTHASE"/>
    <property type="match status" value="1"/>
</dbReference>
<feature type="binding site" evidence="8">
    <location>
        <position position="72"/>
    </location>
    <ligand>
        <name>S-adenosyl-L-methionine</name>
        <dbReference type="ChEBI" id="CHEBI:59789"/>
    </ligand>
</feature>
<feature type="binding site" evidence="8">
    <location>
        <begin position="14"/>
        <end position="16"/>
    </location>
    <ligand>
        <name>substrate</name>
    </ligand>
</feature>
<comment type="function">
    <text evidence="8">Catalyzes the complex heterocyclic radical-mediated conversion of 6-carboxy-5,6,7,8-tetrahydropterin (CPH4) to 7-carboxy-7-deazaguanine (CDG), a step common to the biosynthetic pathways of all 7-deazapurine-containing compounds.</text>
</comment>
<dbReference type="PANTHER" id="PTHR42836">
    <property type="entry name" value="7-CARBOXY-7-DEAZAGUANINE SYNTHASE"/>
    <property type="match status" value="1"/>
</dbReference>
<evidence type="ECO:0000256" key="1">
    <source>
        <dbReference type="ARBA" id="ARBA00022485"/>
    </source>
</evidence>
<comment type="pathway">
    <text evidence="8">Purine metabolism; 7-cyano-7-deazaguanine biosynthesis.</text>
</comment>
<keyword evidence="2 8" id="KW-0949">S-adenosyl-L-methionine</keyword>
<dbReference type="GO" id="GO:0008616">
    <property type="term" value="P:tRNA queuosine(34) biosynthetic process"/>
    <property type="evidence" value="ECO:0007669"/>
    <property type="project" value="UniProtKB-UniRule"/>
</dbReference>
<evidence type="ECO:0000313" key="9">
    <source>
        <dbReference type="EMBL" id="QDJ14359.1"/>
    </source>
</evidence>
<feature type="binding site" evidence="8">
    <location>
        <position position="70"/>
    </location>
    <ligand>
        <name>substrate</name>
    </ligand>
</feature>
<keyword evidence="7 8" id="KW-0456">Lyase</keyword>
<dbReference type="GO" id="GO:0000287">
    <property type="term" value="F:magnesium ion binding"/>
    <property type="evidence" value="ECO:0007669"/>
    <property type="project" value="UniProtKB-UniRule"/>
</dbReference>
<feature type="binding site" evidence="8">
    <location>
        <begin position="39"/>
        <end position="41"/>
    </location>
    <ligand>
        <name>S-adenosyl-L-methionine</name>
        <dbReference type="ChEBI" id="CHEBI:59789"/>
    </ligand>
</feature>
<dbReference type="SUPFAM" id="SSF102114">
    <property type="entry name" value="Radical SAM enzymes"/>
    <property type="match status" value="1"/>
</dbReference>
<dbReference type="GO" id="GO:0051539">
    <property type="term" value="F:4 iron, 4 sulfur cluster binding"/>
    <property type="evidence" value="ECO:0007669"/>
    <property type="project" value="UniProtKB-UniRule"/>
</dbReference>
<feature type="binding site" evidence="8">
    <location>
        <position position="33"/>
    </location>
    <ligand>
        <name>[4Fe-4S] cluster</name>
        <dbReference type="ChEBI" id="CHEBI:49883"/>
        <note>4Fe-4S-S-AdoMet</note>
    </ligand>
</feature>
<keyword evidence="4 8" id="KW-0460">Magnesium</keyword>
<dbReference type="InterPro" id="IPR007197">
    <property type="entry name" value="rSAM"/>
</dbReference>
<dbReference type="InterPro" id="IPR013785">
    <property type="entry name" value="Aldolase_TIM"/>
</dbReference>
<keyword evidence="6 8" id="KW-0411">Iron-sulfur</keyword>
<comment type="catalytic activity">
    <reaction evidence="8">
        <text>6-carboxy-5,6,7,8-tetrahydropterin + H(+) = 7-carboxy-7-carbaguanine + NH4(+)</text>
        <dbReference type="Rhea" id="RHEA:27974"/>
        <dbReference type="ChEBI" id="CHEBI:15378"/>
        <dbReference type="ChEBI" id="CHEBI:28938"/>
        <dbReference type="ChEBI" id="CHEBI:61032"/>
        <dbReference type="ChEBI" id="CHEBI:61036"/>
        <dbReference type="EC" id="4.3.99.3"/>
    </reaction>
</comment>
<feature type="binding site" evidence="8">
    <location>
        <position position="37"/>
    </location>
    <ligand>
        <name>[4Fe-4S] cluster</name>
        <dbReference type="ChEBI" id="CHEBI:49883"/>
        <note>4Fe-4S-S-AdoMet</note>
    </ligand>
</feature>
<comment type="cofactor">
    <cofactor evidence="8">
        <name>S-adenosyl-L-methionine</name>
        <dbReference type="ChEBI" id="CHEBI:59789"/>
    </cofactor>
    <text evidence="8">Binds 1 S-adenosyl-L-methionine per subunit.</text>
</comment>
<evidence type="ECO:0000256" key="7">
    <source>
        <dbReference type="ARBA" id="ARBA00023239"/>
    </source>
</evidence>
<name>A0A8E3S9P3_9PAST</name>
<dbReference type="Pfam" id="PF04055">
    <property type="entry name" value="Radical_SAM"/>
    <property type="match status" value="1"/>
</dbReference>
<dbReference type="GO" id="GO:1904047">
    <property type="term" value="F:S-adenosyl-L-methionine binding"/>
    <property type="evidence" value="ECO:0007669"/>
    <property type="project" value="UniProtKB-UniRule"/>
</dbReference>
<keyword evidence="8" id="KW-0671">Queuosine biosynthesis</keyword>
<dbReference type="GO" id="GO:0016840">
    <property type="term" value="F:carbon-nitrogen lyase activity"/>
    <property type="evidence" value="ECO:0007669"/>
    <property type="project" value="UniProtKB-UniRule"/>
</dbReference>
<dbReference type="Gene3D" id="3.20.20.70">
    <property type="entry name" value="Aldolase class I"/>
    <property type="match status" value="1"/>
</dbReference>
<dbReference type="PIRSF" id="PIRSF000370">
    <property type="entry name" value="QueE"/>
    <property type="match status" value="1"/>
</dbReference>
<organism evidence="9 10">
    <name type="scientific">Mergibacter septicus</name>
    <dbReference type="NCBI Taxonomy" id="221402"/>
    <lineage>
        <taxon>Bacteria</taxon>
        <taxon>Pseudomonadati</taxon>
        <taxon>Pseudomonadota</taxon>
        <taxon>Gammaproteobacteria</taxon>
        <taxon>Pasteurellales</taxon>
        <taxon>Pasteurellaceae</taxon>
        <taxon>Mergibacter</taxon>
    </lineage>
</organism>
<evidence type="ECO:0000256" key="6">
    <source>
        <dbReference type="ARBA" id="ARBA00023014"/>
    </source>
</evidence>
<comment type="subunit">
    <text evidence="8">Homodimer.</text>
</comment>
<reference evidence="9" key="1">
    <citation type="submission" date="2017-06" db="EMBL/GenBank/DDBJ databases">
        <title>Genome sequencing of pathogenic and non-pathogenic strains within Bisgaard taxon 40.</title>
        <authorList>
            <person name="Ladner J.T."/>
            <person name="Lovett S.P."/>
            <person name="Koroleva G."/>
            <person name="Lorch J.M."/>
        </authorList>
    </citation>
    <scope>NUCLEOTIDE SEQUENCE</scope>
    <source>
        <strain evidence="9">27576-1-I1</strain>
    </source>
</reference>
<evidence type="ECO:0000256" key="5">
    <source>
        <dbReference type="ARBA" id="ARBA00023004"/>
    </source>
</evidence>
<feature type="binding site" evidence="8">
    <location>
        <position position="29"/>
    </location>
    <ligand>
        <name>substrate</name>
    </ligand>
</feature>
<dbReference type="AlphaFoldDB" id="A0A8E3S9P3"/>
<keyword evidence="5 8" id="KW-0408">Iron</keyword>
<dbReference type="EMBL" id="CP022011">
    <property type="protein sequence ID" value="QDJ14359.1"/>
    <property type="molecule type" value="Genomic_DNA"/>
</dbReference>
<dbReference type="EC" id="4.3.99.3" evidence="8"/>
<dbReference type="SFLD" id="SFLDS00029">
    <property type="entry name" value="Radical_SAM"/>
    <property type="match status" value="1"/>
</dbReference>
<dbReference type="InterPro" id="IPR058240">
    <property type="entry name" value="rSAM_sf"/>
</dbReference>
<feature type="binding site" evidence="8">
    <location>
        <position position="40"/>
    </location>
    <ligand>
        <name>[4Fe-4S] cluster</name>
        <dbReference type="ChEBI" id="CHEBI:49883"/>
        <note>4Fe-4S-S-AdoMet</note>
    </ligand>
</feature>
<evidence type="ECO:0000313" key="10">
    <source>
        <dbReference type="Proteomes" id="UP000955338"/>
    </source>
</evidence>
<keyword evidence="1 8" id="KW-0004">4Fe-4S</keyword>
<comment type="cofactor">
    <cofactor evidence="8">
        <name>Mg(2+)</name>
        <dbReference type="ChEBI" id="CHEBI:18420"/>
    </cofactor>
</comment>
<evidence type="ECO:0000256" key="3">
    <source>
        <dbReference type="ARBA" id="ARBA00022723"/>
    </source>
</evidence>
<accession>A0A8E3S9P3</accession>
<gene>
    <name evidence="8" type="primary">queE</name>
    <name evidence="9" type="ORF">CEP48_02535</name>
</gene>
<keyword evidence="3 8" id="KW-0479">Metal-binding</keyword>
<keyword evidence="10" id="KW-1185">Reference proteome</keyword>
<dbReference type="PROSITE" id="PS51918">
    <property type="entry name" value="RADICAL_SAM"/>
    <property type="match status" value="1"/>
</dbReference>
<sequence length="210" mass="24155">MQTRYNIVEIFESLQGEGFNTGMPSIFIRFGKCNLTCPWCDTEYNCFKSMTLEQISQQVTAFQAKNIIITGGEPTIVANLTKLLTHFKQLGYFLAIETNGIRPVPTEIDYIATSPKRLYRQKYQQNCLKRANEVRIVNDSLSNEQEQQEILSFCHQIAEKIKAEHYYLSPCEIEGKFNLLDTVQLLGKLNQSSPIHWQLSLQTHKLIGIE</sequence>
<dbReference type="RefSeq" id="WP_261919560.1">
    <property type="nucleotide sequence ID" value="NZ_CP022011.1"/>
</dbReference>
<dbReference type="HAMAP" id="MF_00917">
    <property type="entry name" value="QueE"/>
    <property type="match status" value="1"/>
</dbReference>